<dbReference type="EMBL" id="JAAAUY010000060">
    <property type="protein sequence ID" value="KAF9336423.1"/>
    <property type="molecule type" value="Genomic_DNA"/>
</dbReference>
<reference evidence="1" key="1">
    <citation type="journal article" date="2020" name="Fungal Divers.">
        <title>Resolving the Mortierellaceae phylogeny through synthesis of multi-gene phylogenetics and phylogenomics.</title>
        <authorList>
            <person name="Vandepol N."/>
            <person name="Liber J."/>
            <person name="Desiro A."/>
            <person name="Na H."/>
            <person name="Kennedy M."/>
            <person name="Barry K."/>
            <person name="Grigoriev I.V."/>
            <person name="Miller A.N."/>
            <person name="O'Donnell K."/>
            <person name="Stajich J.E."/>
            <person name="Bonito G."/>
        </authorList>
    </citation>
    <scope>NUCLEOTIDE SEQUENCE</scope>
    <source>
        <strain evidence="1">NVP1</strain>
    </source>
</reference>
<sequence>MLSMIRTSVAKTPARCISTSAPSRAATVAIAHSEAVVSTSSRTKTVAYAVLGSTAVVAGASHVLKDEVVYWTPNARK</sequence>
<evidence type="ECO:0000313" key="2">
    <source>
        <dbReference type="Proteomes" id="UP000696485"/>
    </source>
</evidence>
<keyword evidence="2" id="KW-1185">Reference proteome</keyword>
<dbReference type="AlphaFoldDB" id="A0A9P5VPU4"/>
<evidence type="ECO:0000313" key="1">
    <source>
        <dbReference type="EMBL" id="KAF9336423.1"/>
    </source>
</evidence>
<gene>
    <name evidence="1" type="ORF">BG006_008704</name>
</gene>
<dbReference type="Proteomes" id="UP000696485">
    <property type="component" value="Unassembled WGS sequence"/>
</dbReference>
<comment type="caution">
    <text evidence="1">The sequence shown here is derived from an EMBL/GenBank/DDBJ whole genome shotgun (WGS) entry which is preliminary data.</text>
</comment>
<proteinExistence type="predicted"/>
<protein>
    <submittedName>
        <fullName evidence="1">Uncharacterized protein</fullName>
    </submittedName>
</protein>
<organism evidence="1 2">
    <name type="scientific">Podila minutissima</name>
    <dbReference type="NCBI Taxonomy" id="64525"/>
    <lineage>
        <taxon>Eukaryota</taxon>
        <taxon>Fungi</taxon>
        <taxon>Fungi incertae sedis</taxon>
        <taxon>Mucoromycota</taxon>
        <taxon>Mortierellomycotina</taxon>
        <taxon>Mortierellomycetes</taxon>
        <taxon>Mortierellales</taxon>
        <taxon>Mortierellaceae</taxon>
        <taxon>Podila</taxon>
    </lineage>
</organism>
<name>A0A9P5VPU4_9FUNG</name>
<accession>A0A9P5VPU4</accession>